<evidence type="ECO:0000256" key="1">
    <source>
        <dbReference type="SAM" id="MobiDB-lite"/>
    </source>
</evidence>
<feature type="compositionally biased region" description="Low complexity" evidence="1">
    <location>
        <begin position="52"/>
        <end position="76"/>
    </location>
</feature>
<feature type="compositionally biased region" description="Basic and acidic residues" evidence="1">
    <location>
        <begin position="105"/>
        <end position="114"/>
    </location>
</feature>
<protein>
    <submittedName>
        <fullName evidence="3">Uncharacterized protein</fullName>
    </submittedName>
</protein>
<proteinExistence type="predicted"/>
<feature type="compositionally biased region" description="Polar residues" evidence="1">
    <location>
        <begin position="132"/>
        <end position="143"/>
    </location>
</feature>
<dbReference type="RefSeq" id="WP_241232691.1">
    <property type="nucleotide sequence ID" value="NZ_UZWE01000024.1"/>
</dbReference>
<dbReference type="AlphaFoldDB" id="A0A3S4ER33"/>
<gene>
    <name evidence="3" type="ORF">PARHAE_01268</name>
</gene>
<evidence type="ECO:0000313" key="3">
    <source>
        <dbReference type="EMBL" id="VDS08087.1"/>
    </source>
</evidence>
<dbReference type="Proteomes" id="UP000270743">
    <property type="component" value="Unassembled WGS sequence"/>
</dbReference>
<feature type="region of interest" description="Disordered" evidence="1">
    <location>
        <begin position="39"/>
        <end position="158"/>
    </location>
</feature>
<evidence type="ECO:0000313" key="4">
    <source>
        <dbReference type="Proteomes" id="UP000270743"/>
    </source>
</evidence>
<name>A0A3S4ER33_9RHOB</name>
<keyword evidence="4" id="KW-1185">Reference proteome</keyword>
<feature type="signal peptide" evidence="2">
    <location>
        <begin position="1"/>
        <end position="23"/>
    </location>
</feature>
<sequence>MKATFTWVAGGAFLALTAVSAQADCAAELARLTEGGAAAEGISKDGSLAPLEGAPDAAAGSDAAATEAADTAEAAGMNSAAPTPEGAADGAASTDTAGADGGEGIAKDGTHVPLEDASGQQAGVAMSGADAQAQQEGQPTAAEQASGGAMDHSGREAHIQAARDALAAGNEDACMEAVKAAQSS</sequence>
<reference evidence="3 4" key="1">
    <citation type="submission" date="2018-12" db="EMBL/GenBank/DDBJ databases">
        <authorList>
            <person name="Criscuolo A."/>
        </authorList>
    </citation>
    <scope>NUCLEOTIDE SEQUENCE [LARGE SCALE GENOMIC DNA]</scope>
    <source>
        <strain evidence="3">ACIP1116241</strain>
    </source>
</reference>
<accession>A0A3S4ER33</accession>
<evidence type="ECO:0000256" key="2">
    <source>
        <dbReference type="SAM" id="SignalP"/>
    </source>
</evidence>
<dbReference type="EMBL" id="UZWE01000024">
    <property type="protein sequence ID" value="VDS08087.1"/>
    <property type="molecule type" value="Genomic_DNA"/>
</dbReference>
<organism evidence="3 4">
    <name type="scientific">Paracoccus haematequi</name>
    <dbReference type="NCBI Taxonomy" id="2491866"/>
    <lineage>
        <taxon>Bacteria</taxon>
        <taxon>Pseudomonadati</taxon>
        <taxon>Pseudomonadota</taxon>
        <taxon>Alphaproteobacteria</taxon>
        <taxon>Rhodobacterales</taxon>
        <taxon>Paracoccaceae</taxon>
        <taxon>Paracoccus</taxon>
    </lineage>
</organism>
<feature type="compositionally biased region" description="Low complexity" evidence="1">
    <location>
        <begin position="85"/>
        <end position="98"/>
    </location>
</feature>
<keyword evidence="2" id="KW-0732">Signal</keyword>
<feature type="chain" id="PRO_5018647712" evidence="2">
    <location>
        <begin position="24"/>
        <end position="184"/>
    </location>
</feature>